<reference evidence="1 2" key="1">
    <citation type="submission" date="2024-02" db="EMBL/GenBank/DDBJ databases">
        <authorList>
            <person name="Daric V."/>
            <person name="Darras S."/>
        </authorList>
    </citation>
    <scope>NUCLEOTIDE SEQUENCE [LARGE SCALE GENOMIC DNA]</scope>
</reference>
<organism evidence="1 2">
    <name type="scientific">Clavelina lepadiformis</name>
    <name type="common">Light-bulb sea squirt</name>
    <name type="synonym">Ascidia lepadiformis</name>
    <dbReference type="NCBI Taxonomy" id="159417"/>
    <lineage>
        <taxon>Eukaryota</taxon>
        <taxon>Metazoa</taxon>
        <taxon>Chordata</taxon>
        <taxon>Tunicata</taxon>
        <taxon>Ascidiacea</taxon>
        <taxon>Aplousobranchia</taxon>
        <taxon>Clavelinidae</taxon>
        <taxon>Clavelina</taxon>
    </lineage>
</organism>
<evidence type="ECO:0000313" key="2">
    <source>
        <dbReference type="Proteomes" id="UP001642483"/>
    </source>
</evidence>
<accession>A0ABP0H6H1</accession>
<sequence length="148" mass="17054">MTAAFEHAHLCQPQDFIKTNKNWKFVESNSTRKLVEDDYTESILTCLDSFYPRFNVWHFECRGKPCAVYERFIPASGSNVITNLRSAWKDCYDPEECYELDNSVRVKPVMVLQTLIARDGTSVNVELPVACQCVANSEETCRSYEYDA</sequence>
<dbReference type="EMBL" id="CAWYQH010000174">
    <property type="protein sequence ID" value="CAK8698130.1"/>
    <property type="molecule type" value="Genomic_DNA"/>
</dbReference>
<evidence type="ECO:0000313" key="1">
    <source>
        <dbReference type="EMBL" id="CAK8698130.1"/>
    </source>
</evidence>
<name>A0ABP0H6H1_CLALP</name>
<keyword evidence="2" id="KW-1185">Reference proteome</keyword>
<comment type="caution">
    <text evidence="1">The sequence shown here is derived from an EMBL/GenBank/DDBJ whole genome shotgun (WGS) entry which is preliminary data.</text>
</comment>
<gene>
    <name evidence="1" type="ORF">CVLEPA_LOCUS31602</name>
</gene>
<proteinExistence type="predicted"/>
<protein>
    <submittedName>
        <fullName evidence="1">Uncharacterized protein</fullName>
    </submittedName>
</protein>
<dbReference type="Proteomes" id="UP001642483">
    <property type="component" value="Unassembled WGS sequence"/>
</dbReference>